<dbReference type="AlphaFoldDB" id="A0A915B1K1"/>
<evidence type="ECO:0000313" key="1">
    <source>
        <dbReference type="Proteomes" id="UP000887569"/>
    </source>
</evidence>
<proteinExistence type="predicted"/>
<dbReference type="WBParaSite" id="PgR020_g068_t05">
    <property type="protein sequence ID" value="PgR020_g068_t05"/>
    <property type="gene ID" value="PgR020_g068"/>
</dbReference>
<organism evidence="1 2">
    <name type="scientific">Parascaris univalens</name>
    <name type="common">Nematode worm</name>
    <dbReference type="NCBI Taxonomy" id="6257"/>
    <lineage>
        <taxon>Eukaryota</taxon>
        <taxon>Metazoa</taxon>
        <taxon>Ecdysozoa</taxon>
        <taxon>Nematoda</taxon>
        <taxon>Chromadorea</taxon>
        <taxon>Rhabditida</taxon>
        <taxon>Spirurina</taxon>
        <taxon>Ascaridomorpha</taxon>
        <taxon>Ascaridoidea</taxon>
        <taxon>Ascarididae</taxon>
        <taxon>Parascaris</taxon>
    </lineage>
</organism>
<dbReference type="Proteomes" id="UP000887569">
    <property type="component" value="Unplaced"/>
</dbReference>
<keyword evidence="1" id="KW-1185">Reference proteome</keyword>
<evidence type="ECO:0000313" key="2">
    <source>
        <dbReference type="WBParaSite" id="PgR020_g068_t05"/>
    </source>
</evidence>
<accession>A0A915B1K1</accession>
<protein>
    <submittedName>
        <fullName evidence="2">Phosphopyruvate hydratase</fullName>
    </submittedName>
</protein>
<reference evidence="2" key="1">
    <citation type="submission" date="2022-11" db="UniProtKB">
        <authorList>
            <consortium name="WormBaseParasite"/>
        </authorList>
    </citation>
    <scope>IDENTIFICATION</scope>
</reference>
<sequence length="51" mass="5894">NRHSLGVSPNYRPKCRSLVFTLARSMIPVVIQQLKWISPPRKVSSARQYRA</sequence>
<name>A0A915B1K1_PARUN</name>